<gene>
    <name evidence="1" type="ORF">DY114_07390</name>
</gene>
<proteinExistence type="predicted"/>
<comment type="caution">
    <text evidence="1">The sequence shown here is derived from an EMBL/GenBank/DDBJ whole genome shotgun (WGS) entry which is preliminary data.</text>
</comment>
<keyword evidence="2" id="KW-1185">Reference proteome</keyword>
<protein>
    <submittedName>
        <fullName evidence="1">Uncharacterized protein</fullName>
    </submittedName>
</protein>
<organism evidence="1 2">
    <name type="scientific">Apilactobacillus micheneri</name>
    <dbReference type="NCBI Taxonomy" id="1899430"/>
    <lineage>
        <taxon>Bacteria</taxon>
        <taxon>Bacillati</taxon>
        <taxon>Bacillota</taxon>
        <taxon>Bacilli</taxon>
        <taxon>Lactobacillales</taxon>
        <taxon>Lactobacillaceae</taxon>
        <taxon>Apilactobacillus</taxon>
    </lineage>
</organism>
<evidence type="ECO:0000313" key="2">
    <source>
        <dbReference type="Proteomes" id="UP000777560"/>
    </source>
</evidence>
<reference evidence="1 2" key="1">
    <citation type="submission" date="2018-08" db="EMBL/GenBank/DDBJ databases">
        <title>Comparative genomics of wild bee and flower associated Lactobacillus reveals potential adaptation to the bee host.</title>
        <authorList>
            <person name="Vuong H.Q."/>
            <person name="Mcfrederick Q.S."/>
        </authorList>
    </citation>
    <scope>NUCLEOTIDE SEQUENCE [LARGE SCALE GENOMIC DNA]</scope>
    <source>
        <strain evidence="1 2">HV_13</strain>
    </source>
</reference>
<accession>A0ABY2YVL6</accession>
<evidence type="ECO:0000313" key="1">
    <source>
        <dbReference type="EMBL" id="TPR23124.1"/>
    </source>
</evidence>
<name>A0ABY2YVL6_9LACO</name>
<dbReference type="EMBL" id="QUAV01000006">
    <property type="protein sequence ID" value="TPR23124.1"/>
    <property type="molecule type" value="Genomic_DNA"/>
</dbReference>
<sequence length="161" mass="18051">MSVQKGHISNAKSAYVADGNGGLISLGNKNDIKDLSSKIPVYDGSDRIVDRSSEYNGFSLNFYALNLNSKLYIIINFSSYDNNQLFQFDISSLTSKDLNFRDYNGNSLFNQYHLNNLKNVGSNLIATLNKSDINGNNPTIELNYNDESIEHNLFTAIIEFD</sequence>
<dbReference type="RefSeq" id="WP_140926064.1">
    <property type="nucleotide sequence ID" value="NZ_QUAU01000006.1"/>
</dbReference>
<dbReference type="Proteomes" id="UP000777560">
    <property type="component" value="Unassembled WGS sequence"/>
</dbReference>